<gene>
    <name evidence="3" type="ORF">THSYN_24035</name>
</gene>
<dbReference type="GO" id="GO:0005829">
    <property type="term" value="C:cytosol"/>
    <property type="evidence" value="ECO:0007669"/>
    <property type="project" value="TreeGrafter"/>
</dbReference>
<dbReference type="InterPro" id="IPR035903">
    <property type="entry name" value="HesB-like_dom_sf"/>
</dbReference>
<evidence type="ECO:0000313" key="3">
    <source>
        <dbReference type="EMBL" id="AUB84909.1"/>
    </source>
</evidence>
<reference evidence="3 4" key="1">
    <citation type="submission" date="2017-03" db="EMBL/GenBank/DDBJ databases">
        <title>Complete genome sequence of Candidatus 'Thiodictyon syntrophicum' sp. nov. strain Cad16T, a photolithoautotroph purple sulfur bacterium isolated from an alpine meromictic lake.</title>
        <authorList>
            <person name="Luedin S.M."/>
            <person name="Pothier J.F."/>
            <person name="Danza F."/>
            <person name="Storelli N."/>
            <person name="Wittwer M."/>
            <person name="Tonolla M."/>
        </authorList>
    </citation>
    <scope>NUCLEOTIDE SEQUENCE [LARGE SCALE GENOMIC DNA]</scope>
    <source>
        <strain evidence="3 4">Cad16T</strain>
    </source>
</reference>
<dbReference type="EMBL" id="CP020370">
    <property type="protein sequence ID" value="AUB84909.1"/>
    <property type="molecule type" value="Genomic_DNA"/>
</dbReference>
<dbReference type="KEGG" id="tsy:THSYN_24035"/>
<dbReference type="PANTHER" id="PTHR10072:SF41">
    <property type="entry name" value="IRON-SULFUR CLUSTER ASSEMBLY 1 HOMOLOG, MITOCHONDRIAL"/>
    <property type="match status" value="1"/>
</dbReference>
<comment type="similarity">
    <text evidence="1">Belongs to the HesB/IscA family.</text>
</comment>
<dbReference type="PROSITE" id="PS01152">
    <property type="entry name" value="HESB"/>
    <property type="match status" value="1"/>
</dbReference>
<dbReference type="GO" id="GO:0016226">
    <property type="term" value="P:iron-sulfur cluster assembly"/>
    <property type="evidence" value="ECO:0007669"/>
    <property type="project" value="InterPro"/>
</dbReference>
<dbReference type="SUPFAM" id="SSF89360">
    <property type="entry name" value="HesB-like domain"/>
    <property type="match status" value="1"/>
</dbReference>
<organism evidence="3 4">
    <name type="scientific">Candidatus Thiodictyon syntrophicum</name>
    <dbReference type="NCBI Taxonomy" id="1166950"/>
    <lineage>
        <taxon>Bacteria</taxon>
        <taxon>Pseudomonadati</taxon>
        <taxon>Pseudomonadota</taxon>
        <taxon>Gammaproteobacteria</taxon>
        <taxon>Chromatiales</taxon>
        <taxon>Chromatiaceae</taxon>
        <taxon>Thiodictyon</taxon>
    </lineage>
</organism>
<accession>A0A2K8UHF2</accession>
<name>A0A2K8UHF2_9GAMM</name>
<sequence>MAVTLTEAAASHVAGMLNQRGSGLGLRVGTKKSGCTGYTYDVDYADAVDAGDRVFESHGVKVVVDGAALEQIDGLEIDYVRASLLHQGFEFRNPRVKNTCGCGESFNV</sequence>
<dbReference type="InterPro" id="IPR016092">
    <property type="entry name" value="ATAP"/>
</dbReference>
<protein>
    <submittedName>
        <fullName evidence="3">Iron-sulfur cluster assembly protein IscA</fullName>
    </submittedName>
</protein>
<proteinExistence type="inferred from homology"/>
<dbReference type="NCBIfam" id="TIGR00049">
    <property type="entry name" value="iron-sulfur cluster assembly accessory protein"/>
    <property type="match status" value="1"/>
</dbReference>
<dbReference type="GO" id="GO:0051537">
    <property type="term" value="F:2 iron, 2 sulfur cluster binding"/>
    <property type="evidence" value="ECO:0007669"/>
    <property type="project" value="TreeGrafter"/>
</dbReference>
<keyword evidence="4" id="KW-1185">Reference proteome</keyword>
<dbReference type="RefSeq" id="WP_100922564.1">
    <property type="nucleotide sequence ID" value="NZ_CP020370.1"/>
</dbReference>
<evidence type="ECO:0000259" key="2">
    <source>
        <dbReference type="Pfam" id="PF01521"/>
    </source>
</evidence>
<evidence type="ECO:0000256" key="1">
    <source>
        <dbReference type="ARBA" id="ARBA00006718"/>
    </source>
</evidence>
<feature type="domain" description="Core" evidence="2">
    <location>
        <begin position="1"/>
        <end position="104"/>
    </location>
</feature>
<dbReference type="OrthoDB" id="9801228at2"/>
<evidence type="ECO:0000313" key="4">
    <source>
        <dbReference type="Proteomes" id="UP000232638"/>
    </source>
</evidence>
<dbReference type="InterPro" id="IPR017870">
    <property type="entry name" value="FeS_cluster_insertion_CS"/>
</dbReference>
<dbReference type="Proteomes" id="UP000232638">
    <property type="component" value="Chromosome"/>
</dbReference>
<dbReference type="Pfam" id="PF01521">
    <property type="entry name" value="Fe-S_biosyn"/>
    <property type="match status" value="1"/>
</dbReference>
<dbReference type="InterPro" id="IPR050322">
    <property type="entry name" value="Fe-S_cluster_asmbl/transfer"/>
</dbReference>
<dbReference type="PANTHER" id="PTHR10072">
    <property type="entry name" value="IRON-SULFUR CLUSTER ASSEMBLY PROTEIN"/>
    <property type="match status" value="1"/>
</dbReference>
<dbReference type="InterPro" id="IPR000361">
    <property type="entry name" value="ATAP_core_dom"/>
</dbReference>
<dbReference type="Gene3D" id="2.60.300.12">
    <property type="entry name" value="HesB-like domain"/>
    <property type="match status" value="1"/>
</dbReference>
<dbReference type="AlphaFoldDB" id="A0A2K8UHF2"/>